<dbReference type="InterPro" id="IPR024617">
    <property type="entry name" value="DUF3870"/>
</dbReference>
<dbReference type="EMBL" id="LSGP01000026">
    <property type="protein sequence ID" value="KYZ74976.1"/>
    <property type="molecule type" value="Genomic_DNA"/>
</dbReference>
<comment type="caution">
    <text evidence="2">The sequence shown here is derived from an EMBL/GenBank/DDBJ whole genome shotgun (WGS) entry which is preliminary data.</text>
</comment>
<dbReference type="OrthoDB" id="7061730at2"/>
<accession>A0A154BM32</accession>
<evidence type="ECO:0000313" key="2">
    <source>
        <dbReference type="EMBL" id="KYZ74976.1"/>
    </source>
</evidence>
<dbReference type="AlphaFoldDB" id="A0A154BM32"/>
<dbReference type="Proteomes" id="UP000076268">
    <property type="component" value="Unassembled WGS sequence"/>
</dbReference>
<organism evidence="2 3">
    <name type="scientific">Anaerosporomusa subterranea</name>
    <dbReference type="NCBI Taxonomy" id="1794912"/>
    <lineage>
        <taxon>Bacteria</taxon>
        <taxon>Bacillati</taxon>
        <taxon>Bacillota</taxon>
        <taxon>Negativicutes</taxon>
        <taxon>Acetonemataceae</taxon>
        <taxon>Anaerosporomusa</taxon>
    </lineage>
</organism>
<dbReference type="STRING" id="1794912.AXX12_15465"/>
<feature type="domain" description="DUF3870" evidence="1">
    <location>
        <begin position="10"/>
        <end position="100"/>
    </location>
</feature>
<name>A0A154BM32_ANASB</name>
<evidence type="ECO:0000313" key="3">
    <source>
        <dbReference type="Proteomes" id="UP000076268"/>
    </source>
</evidence>
<keyword evidence="3" id="KW-1185">Reference proteome</keyword>
<reference evidence="2 3" key="1">
    <citation type="submission" date="2016-02" db="EMBL/GenBank/DDBJ databases">
        <title>Anaerosporomusa subterraneum gen. nov., sp. nov., a spore-forming obligate anaerobe isolated from saprolite.</title>
        <authorList>
            <person name="Choi J.K."/>
            <person name="Shah M."/>
            <person name="Yee N."/>
        </authorList>
    </citation>
    <scope>NUCLEOTIDE SEQUENCE [LARGE SCALE GENOMIC DNA]</scope>
    <source>
        <strain evidence="2 3">RU4</strain>
    </source>
</reference>
<evidence type="ECO:0000259" key="1">
    <source>
        <dbReference type="Pfam" id="PF12986"/>
    </source>
</evidence>
<dbReference type="Pfam" id="PF12986">
    <property type="entry name" value="DUF3870"/>
    <property type="match status" value="1"/>
</dbReference>
<sequence>MVDENIVLFSGYAKLPSGTVSAEVYKVMALVVLIDIRTGTIIEADCTLSTRLSERFVLAMLVGKNIQNDNIALIEQINLQYQGAAKKAIINALRIISAKYSLYLQERQKMS</sequence>
<protein>
    <recommendedName>
        <fullName evidence="1">DUF3870 domain-containing protein</fullName>
    </recommendedName>
</protein>
<gene>
    <name evidence="2" type="ORF">AXX12_15465</name>
</gene>
<proteinExistence type="predicted"/>
<dbReference type="RefSeq" id="WP_066245501.1">
    <property type="nucleotide sequence ID" value="NZ_LSGP01000026.1"/>
</dbReference>